<dbReference type="InterPro" id="IPR005119">
    <property type="entry name" value="LysR_subst-bd"/>
</dbReference>
<keyword evidence="3" id="KW-0238">DNA-binding</keyword>
<keyword evidence="2" id="KW-0805">Transcription regulation</keyword>
<evidence type="ECO:0000256" key="4">
    <source>
        <dbReference type="ARBA" id="ARBA00023163"/>
    </source>
</evidence>
<evidence type="ECO:0000256" key="1">
    <source>
        <dbReference type="ARBA" id="ARBA00009437"/>
    </source>
</evidence>
<dbReference type="GeneID" id="76994576"/>
<evidence type="ECO:0000313" key="8">
    <source>
        <dbReference type="Proteomes" id="UP000315377"/>
    </source>
</evidence>
<dbReference type="AlphaFoldDB" id="A0AAP9J0M3"/>
<dbReference type="CDD" id="cd08442">
    <property type="entry name" value="PBP2_YofA_SoxR_like"/>
    <property type="match status" value="1"/>
</dbReference>
<evidence type="ECO:0000256" key="3">
    <source>
        <dbReference type="ARBA" id="ARBA00023125"/>
    </source>
</evidence>
<evidence type="ECO:0000256" key="2">
    <source>
        <dbReference type="ARBA" id="ARBA00023015"/>
    </source>
</evidence>
<comment type="similarity">
    <text evidence="1">Belongs to the LysR transcriptional regulatory family.</text>
</comment>
<evidence type="ECO:0000313" key="7">
    <source>
        <dbReference type="EMBL" id="QDM42248.1"/>
    </source>
</evidence>
<keyword evidence="9" id="KW-1185">Reference proteome</keyword>
<dbReference type="InterPro" id="IPR000847">
    <property type="entry name" value="LysR_HTH_N"/>
</dbReference>
<gene>
    <name evidence="7" type="ORF">FLT43_01025</name>
    <name evidence="6" type="ORF">M5W83_05630</name>
</gene>
<sequence length="287" mass="31502">MESGDLKIFQAVARKGSITKAAQALNYVQSNVTTRIQQLEAELKTPLFRRSNRGMTLTPAGENLLEYAERILSLLDEAEKSARYSEHPSGPLRIGSIETAAVTHLTPLLKSYGLQYPDVQLSLQTGETHRLTRQVLNDELDGAFIYGPVEHPDIEHVAAFRDELVLISEPGTGSLEECLAKPMLFFDVGCSHRARAERFLSESGHPSGPVMEFGTFEVILRGVSEGLGVSMLPKSSIAEAAEAGRIATHRLPHGYRDLHIWFVHRQEPVCSSAVTAFIALLDAEPAT</sequence>
<organism evidence="7 8">
    <name type="scientific">Paenibacillus thiaminolyticus</name>
    <name type="common">Bacillus thiaminolyticus</name>
    <dbReference type="NCBI Taxonomy" id="49283"/>
    <lineage>
        <taxon>Bacteria</taxon>
        <taxon>Bacillati</taxon>
        <taxon>Bacillota</taxon>
        <taxon>Bacilli</taxon>
        <taxon>Bacillales</taxon>
        <taxon>Paenibacillaceae</taxon>
        <taxon>Paenibacillus</taxon>
    </lineage>
</organism>
<accession>A0AAP9J0M3</accession>
<proteinExistence type="inferred from homology"/>
<dbReference type="PRINTS" id="PR00039">
    <property type="entry name" value="HTHLYSR"/>
</dbReference>
<dbReference type="EMBL" id="JAMDMM010000014">
    <property type="protein sequence ID" value="MCY9606640.1"/>
    <property type="molecule type" value="Genomic_DNA"/>
</dbReference>
<dbReference type="PANTHER" id="PTHR30126:SF40">
    <property type="entry name" value="HTH-TYPE TRANSCRIPTIONAL REGULATOR GLTR"/>
    <property type="match status" value="1"/>
</dbReference>
<dbReference type="Proteomes" id="UP000315377">
    <property type="component" value="Chromosome"/>
</dbReference>
<name>A0AAP9J0M3_PANTH</name>
<dbReference type="Proteomes" id="UP001209276">
    <property type="component" value="Unassembled WGS sequence"/>
</dbReference>
<dbReference type="InterPro" id="IPR036388">
    <property type="entry name" value="WH-like_DNA-bd_sf"/>
</dbReference>
<reference evidence="6 9" key="2">
    <citation type="submission" date="2022-05" db="EMBL/GenBank/DDBJ databases">
        <title>Genome Sequencing of Bee-Associated Microbes.</title>
        <authorList>
            <person name="Dunlap C."/>
        </authorList>
    </citation>
    <scope>NUCLEOTIDE SEQUENCE [LARGE SCALE GENOMIC DNA]</scope>
    <source>
        <strain evidence="6 9">NRRL B-14613</strain>
    </source>
</reference>
<reference evidence="7 8" key="1">
    <citation type="submission" date="2019-07" db="EMBL/GenBank/DDBJ databases">
        <title>Paenibacillus thiaminolyticus NRRL B-4156.</title>
        <authorList>
            <person name="Hehnly C."/>
            <person name="Zhang L."/>
        </authorList>
    </citation>
    <scope>NUCLEOTIDE SEQUENCE [LARGE SCALE GENOMIC DNA]</scope>
    <source>
        <strain evidence="7 8">NRRL B-4156</strain>
    </source>
</reference>
<dbReference type="SUPFAM" id="SSF53850">
    <property type="entry name" value="Periplasmic binding protein-like II"/>
    <property type="match status" value="1"/>
</dbReference>
<dbReference type="InterPro" id="IPR036390">
    <property type="entry name" value="WH_DNA-bd_sf"/>
</dbReference>
<dbReference type="Pfam" id="PF00126">
    <property type="entry name" value="HTH_1"/>
    <property type="match status" value="1"/>
</dbReference>
<dbReference type="RefSeq" id="WP_087443955.1">
    <property type="nucleotide sequence ID" value="NZ_CABMNB010000036.1"/>
</dbReference>
<dbReference type="Gene3D" id="1.10.10.10">
    <property type="entry name" value="Winged helix-like DNA-binding domain superfamily/Winged helix DNA-binding domain"/>
    <property type="match status" value="1"/>
</dbReference>
<dbReference type="Pfam" id="PF03466">
    <property type="entry name" value="LysR_substrate"/>
    <property type="match status" value="1"/>
</dbReference>
<evidence type="ECO:0000259" key="5">
    <source>
        <dbReference type="PROSITE" id="PS50931"/>
    </source>
</evidence>
<keyword evidence="4" id="KW-0804">Transcription</keyword>
<protein>
    <submittedName>
        <fullName evidence="7">LysR family transcriptional regulator</fullName>
    </submittedName>
    <submittedName>
        <fullName evidence="6">LysR substrate-binding domain-containing protein</fullName>
    </submittedName>
</protein>
<dbReference type="Gene3D" id="3.40.190.290">
    <property type="match status" value="1"/>
</dbReference>
<feature type="domain" description="HTH lysR-type" evidence="5">
    <location>
        <begin position="1"/>
        <end position="58"/>
    </location>
</feature>
<dbReference type="PANTHER" id="PTHR30126">
    <property type="entry name" value="HTH-TYPE TRANSCRIPTIONAL REGULATOR"/>
    <property type="match status" value="1"/>
</dbReference>
<dbReference type="GO" id="GO:0003700">
    <property type="term" value="F:DNA-binding transcription factor activity"/>
    <property type="evidence" value="ECO:0007669"/>
    <property type="project" value="InterPro"/>
</dbReference>
<dbReference type="EMBL" id="CP041405">
    <property type="protein sequence ID" value="QDM42248.1"/>
    <property type="molecule type" value="Genomic_DNA"/>
</dbReference>
<evidence type="ECO:0000313" key="9">
    <source>
        <dbReference type="Proteomes" id="UP001209276"/>
    </source>
</evidence>
<evidence type="ECO:0000313" key="6">
    <source>
        <dbReference type="EMBL" id="MCY9606640.1"/>
    </source>
</evidence>
<dbReference type="PROSITE" id="PS50931">
    <property type="entry name" value="HTH_LYSR"/>
    <property type="match status" value="1"/>
</dbReference>
<dbReference type="FunFam" id="1.10.10.10:FF:000001">
    <property type="entry name" value="LysR family transcriptional regulator"/>
    <property type="match status" value="1"/>
</dbReference>
<dbReference type="SUPFAM" id="SSF46785">
    <property type="entry name" value="Winged helix' DNA-binding domain"/>
    <property type="match status" value="1"/>
</dbReference>
<dbReference type="GO" id="GO:0000976">
    <property type="term" value="F:transcription cis-regulatory region binding"/>
    <property type="evidence" value="ECO:0007669"/>
    <property type="project" value="TreeGrafter"/>
</dbReference>